<evidence type="ECO:0000256" key="1">
    <source>
        <dbReference type="SAM" id="MobiDB-lite"/>
    </source>
</evidence>
<protein>
    <submittedName>
        <fullName evidence="2">Uncharacterized conserved protein</fullName>
    </submittedName>
    <submittedName>
        <fullName evidence="3">Uncharacterized protein conserved in bacteria (DUF2186)</fullName>
    </submittedName>
</protein>
<organism evidence="2 4">
    <name type="scientific">Micrococcus luteus (strain ATCC 4698 / DSM 20030 / JCM 1464 / CCM 169 / CCUG 5858 / IAM 1056 / NBRC 3333 / NCIMB 9278 / NCTC 2665 / VKM Ac-2230)</name>
    <name type="common">Micrococcus lysodeikticus</name>
    <dbReference type="NCBI Taxonomy" id="465515"/>
    <lineage>
        <taxon>Bacteria</taxon>
        <taxon>Bacillati</taxon>
        <taxon>Actinomycetota</taxon>
        <taxon>Actinomycetes</taxon>
        <taxon>Micrococcales</taxon>
        <taxon>Micrococcaceae</taxon>
        <taxon>Micrococcus</taxon>
    </lineage>
</organism>
<proteinExistence type="predicted"/>
<reference evidence="3 5" key="3">
    <citation type="submission" date="2018-06" db="EMBL/GenBank/DDBJ databases">
        <authorList>
            <consortium name="Pathogen Informatics"/>
            <person name="Doyle S."/>
        </authorList>
    </citation>
    <scope>NUCLEOTIDE SEQUENCE [LARGE SCALE GENOMIC DNA]</scope>
    <source>
        <strain evidence="3 5">NCTC2665</strain>
    </source>
</reference>
<dbReference type="RefSeq" id="WP_010079408.1">
    <property type="nucleotide sequence ID" value="NC_012803.1"/>
</dbReference>
<reference evidence="4" key="2">
    <citation type="journal article" date="2010" name="J. Bacteriol.">
        <title>Genome sequence of the Fleming strain of Micrococcus luteus, a simple free-living actinobacterium.</title>
        <authorList>
            <person name="Young M."/>
            <person name="Artsatbanov V."/>
            <person name="Beller H.R."/>
            <person name="Chandra G."/>
            <person name="Chater K.F."/>
            <person name="Dover L.G."/>
            <person name="Goh E.B."/>
            <person name="Kahan T."/>
            <person name="Kaprelyants A.S."/>
            <person name="Kyrpides N."/>
            <person name="Lapidus A."/>
            <person name="Lowry S.R."/>
            <person name="Lykidis A."/>
            <person name="Mahillon J."/>
            <person name="Markowitz V."/>
            <person name="Mavromatis K."/>
            <person name="Mukamolova G.V."/>
            <person name="Oren A."/>
            <person name="Rokem J.S."/>
            <person name="Smith M.C."/>
            <person name="Young D.I."/>
            <person name="Greenblatt C.L."/>
        </authorList>
    </citation>
    <scope>NUCLEOTIDE SEQUENCE [LARGE SCALE GENOMIC DNA]</scope>
    <source>
        <strain evidence="4">ATCC 4698 / DSM 20030 / JCM 1464 / NBRC 3333 / NCIMB 9278 / NCTC 2665 / VKM Ac-2230</strain>
    </source>
</reference>
<gene>
    <name evidence="2" type="ordered locus">Mlut_04220</name>
    <name evidence="3" type="ORF">NCTC2665_01443</name>
</gene>
<evidence type="ECO:0000313" key="2">
    <source>
        <dbReference type="EMBL" id="ACS29964.1"/>
    </source>
</evidence>
<evidence type="ECO:0000313" key="3">
    <source>
        <dbReference type="EMBL" id="SQG48915.1"/>
    </source>
</evidence>
<reference evidence="2" key="1">
    <citation type="submission" date="2009-05" db="EMBL/GenBank/DDBJ databases">
        <title>Complete sequence of Micrococcus luteus NCTC 2665.</title>
        <authorList>
            <consortium name="US DOE Joint Genome Institute"/>
            <person name="Lucas S."/>
            <person name="Copeland A."/>
            <person name="Lapidus A."/>
            <person name="Glavina del Rio T."/>
            <person name="Dalin E."/>
            <person name="Tice H."/>
            <person name="Bruce D."/>
            <person name="Goodwin L."/>
            <person name="Pitluck S."/>
            <person name="Lowry S."/>
            <person name="Larimer F."/>
            <person name="Land M."/>
            <person name="Hauser L."/>
            <person name="Kyrpides N."/>
            <person name="Lykidis A."/>
            <person name="Young M."/>
            <person name="Greenblatt C."/>
        </authorList>
    </citation>
    <scope>NUCLEOTIDE SEQUENCE</scope>
    <source>
        <strain evidence="2">NCTC 2665</strain>
    </source>
</reference>
<keyword evidence="4" id="KW-1185">Reference proteome</keyword>
<evidence type="ECO:0000313" key="5">
    <source>
        <dbReference type="Proteomes" id="UP000248985"/>
    </source>
</evidence>
<name>C5C912_MICLC</name>
<dbReference type="STRING" id="465515.Mlut_04220"/>
<dbReference type="KEGG" id="mlu:Mlut_04220"/>
<dbReference type="PATRIC" id="fig|465515.4.peg.393"/>
<dbReference type="AlphaFoldDB" id="C5C912"/>
<dbReference type="Pfam" id="PF09952">
    <property type="entry name" value="AbiEi_2"/>
    <property type="match status" value="1"/>
</dbReference>
<dbReference type="Proteomes" id="UP000000738">
    <property type="component" value="Chromosome"/>
</dbReference>
<dbReference type="Proteomes" id="UP000248985">
    <property type="component" value="Chromosome 1"/>
</dbReference>
<accession>C5C912</accession>
<evidence type="ECO:0000313" key="4">
    <source>
        <dbReference type="Proteomes" id="UP000000738"/>
    </source>
</evidence>
<dbReference type="InterPro" id="IPR019238">
    <property type="entry name" value="AbiEi_2"/>
</dbReference>
<dbReference type="EnsemblBacteria" id="ACS29964">
    <property type="protein sequence ID" value="ACS29964"/>
    <property type="gene ID" value="Mlut_04220"/>
</dbReference>
<dbReference type="GeneID" id="93344600"/>
<dbReference type="EMBL" id="LS483396">
    <property type="protein sequence ID" value="SQG48915.1"/>
    <property type="molecule type" value="Genomic_DNA"/>
</dbReference>
<dbReference type="HOGENOM" id="CLU_820878_0_0_11"/>
<sequence>MKWRTPGPAELAPYIRALDSIGADSDPPGEAALLPDGSRRKLALWGDVDAVDPRAEAVGLLEELDRLDGAQDFLVLVPTVDAALGHRLRERGVAYLDSHGNARIHASGLHVHVEGRRSSPARRRPRRGGGTPGARSGALSTPAGLRVVFALLEVPDLRRSTVRDIAGAALVSIGTAQQVLRVMRDEEYLRDTAVPARSLGRRGDLVRLWAIGYRERLVRTLESRFMTAPGAVADLVETLRGDVGVTMAGDALAPVIRNGTGVVVFGEPPWGAAIRAGRLRAAVEQTEVVLRQRFWDETALRLGPLAPPLLVGAELLCTSDPRLREAGEQMVADEARRD</sequence>
<dbReference type="eggNOG" id="COG4861">
    <property type="taxonomic scope" value="Bacteria"/>
</dbReference>
<feature type="region of interest" description="Disordered" evidence="1">
    <location>
        <begin position="112"/>
        <end position="139"/>
    </location>
</feature>
<dbReference type="EMBL" id="CP001628">
    <property type="protein sequence ID" value="ACS29964.1"/>
    <property type="molecule type" value="Genomic_DNA"/>
</dbReference>